<dbReference type="InterPro" id="IPR007110">
    <property type="entry name" value="Ig-like_dom"/>
</dbReference>
<dbReference type="SMART" id="SM00409">
    <property type="entry name" value="IG"/>
    <property type="match status" value="2"/>
</dbReference>
<dbReference type="KEGG" id="snh:120032864"/>
<dbReference type="GO" id="GO:0007166">
    <property type="term" value="P:cell surface receptor signaling pathway"/>
    <property type="evidence" value="ECO:0007669"/>
    <property type="project" value="TreeGrafter"/>
</dbReference>
<sequence>MTSATSFLIVVIHLACIRSGDSSEKFVNLECNEESHGVYGQQSLLQCNVKAVKKVTILTVTWKRVEALLLEYNQDTFNPTPGFKFAEPSWNKKNTNVSLLLTNTKMADTGEYTCMVRTDSGDDTATTSLSVTAKYITPTMSSIPETNIEENTGVTIFCNSTGGQQKGSIRWFDQFRNDWTRSAELVAKETEDGPFSLSSKFKVQKATSSSTNYTCEVLNVNGAVEGMASFVIQFAPRDSGRKADKLDSDSTTNWLAPVVVIGSLIIGLLAALLLFKRRSARRFVSFLTGARRQSTFPLMSDHQTDTRHDGDVEAEVSLCPGLNSDSPQDQRNSL</sequence>
<keyword evidence="10" id="KW-0393">Immunoglobulin domain</keyword>
<evidence type="ECO:0000256" key="1">
    <source>
        <dbReference type="ARBA" id="ARBA00004251"/>
    </source>
</evidence>
<evidence type="ECO:0000256" key="8">
    <source>
        <dbReference type="ARBA" id="ARBA00023170"/>
    </source>
</evidence>
<dbReference type="PANTHER" id="PTHR25466:SF9">
    <property type="entry name" value="FIBRONECTIN TYPE-III DOMAIN-CONTAINING PROTEIN"/>
    <property type="match status" value="1"/>
</dbReference>
<dbReference type="GeneID" id="120032864"/>
<reference evidence="15" key="1">
    <citation type="submission" date="2025-08" db="UniProtKB">
        <authorList>
            <consortium name="RefSeq"/>
        </authorList>
    </citation>
    <scope>IDENTIFICATION</scope>
    <source>
        <tissue evidence="15">White muscle</tissue>
    </source>
</reference>
<gene>
    <name evidence="15" type="primary">LOC120032864</name>
</gene>
<keyword evidence="9" id="KW-0325">Glycoprotein</keyword>
<dbReference type="Gene3D" id="2.60.40.10">
    <property type="entry name" value="Immunoglobulins"/>
    <property type="match status" value="2"/>
</dbReference>
<keyword evidence="6 11" id="KW-0472">Membrane</keyword>
<dbReference type="PROSITE" id="PS50835">
    <property type="entry name" value="IG_LIKE"/>
    <property type="match status" value="2"/>
</dbReference>
<dbReference type="Pfam" id="PF07686">
    <property type="entry name" value="V-set"/>
    <property type="match status" value="1"/>
</dbReference>
<feature type="domain" description="Ig-like" evidence="13">
    <location>
        <begin position="138"/>
        <end position="231"/>
    </location>
</feature>
<evidence type="ECO:0000256" key="7">
    <source>
        <dbReference type="ARBA" id="ARBA00023157"/>
    </source>
</evidence>
<keyword evidence="7" id="KW-1015">Disulfide bond</keyword>
<keyword evidence="4 12" id="KW-0732">Signal</keyword>
<evidence type="ECO:0000313" key="15">
    <source>
        <dbReference type="RefSeq" id="XP_038835003.1"/>
    </source>
</evidence>
<organism evidence="14 15">
    <name type="scientific">Salvelinus namaycush</name>
    <name type="common">Lake trout</name>
    <name type="synonym">Salmo namaycush</name>
    <dbReference type="NCBI Taxonomy" id="8040"/>
    <lineage>
        <taxon>Eukaryota</taxon>
        <taxon>Metazoa</taxon>
        <taxon>Chordata</taxon>
        <taxon>Craniata</taxon>
        <taxon>Vertebrata</taxon>
        <taxon>Euteleostomi</taxon>
        <taxon>Actinopterygii</taxon>
        <taxon>Neopterygii</taxon>
        <taxon>Teleostei</taxon>
        <taxon>Protacanthopterygii</taxon>
        <taxon>Salmoniformes</taxon>
        <taxon>Salmonidae</taxon>
        <taxon>Salmoninae</taxon>
        <taxon>Salvelinus</taxon>
    </lineage>
</organism>
<proteinExistence type="predicted"/>
<evidence type="ECO:0000259" key="13">
    <source>
        <dbReference type="PROSITE" id="PS50835"/>
    </source>
</evidence>
<dbReference type="GO" id="GO:0006955">
    <property type="term" value="P:immune response"/>
    <property type="evidence" value="ECO:0007669"/>
    <property type="project" value="TreeGrafter"/>
</dbReference>
<keyword evidence="2" id="KW-1003">Cell membrane</keyword>
<dbReference type="Proteomes" id="UP000808372">
    <property type="component" value="Chromosome 39"/>
</dbReference>
<protein>
    <submittedName>
        <fullName evidence="15">Uncharacterized protein LOC120032864 isoform X1</fullName>
    </submittedName>
</protein>
<dbReference type="SUPFAM" id="SSF48726">
    <property type="entry name" value="Immunoglobulin"/>
    <property type="match status" value="2"/>
</dbReference>
<feature type="signal peptide" evidence="12">
    <location>
        <begin position="1"/>
        <end position="22"/>
    </location>
</feature>
<keyword evidence="5 11" id="KW-1133">Transmembrane helix</keyword>
<evidence type="ECO:0000256" key="3">
    <source>
        <dbReference type="ARBA" id="ARBA00022692"/>
    </source>
</evidence>
<dbReference type="RefSeq" id="XP_038835003.1">
    <property type="nucleotide sequence ID" value="XM_038979075.1"/>
</dbReference>
<evidence type="ECO:0000256" key="2">
    <source>
        <dbReference type="ARBA" id="ARBA00022475"/>
    </source>
</evidence>
<dbReference type="PANTHER" id="PTHR25466">
    <property type="entry name" value="T-LYMPHOCYTE ACTIVATION ANTIGEN"/>
    <property type="match status" value="1"/>
</dbReference>
<evidence type="ECO:0000256" key="11">
    <source>
        <dbReference type="SAM" id="Phobius"/>
    </source>
</evidence>
<comment type="subcellular location">
    <subcellularLocation>
        <location evidence="1">Cell membrane</location>
        <topology evidence="1">Single-pass type I membrane protein</topology>
    </subcellularLocation>
</comment>
<evidence type="ECO:0000256" key="12">
    <source>
        <dbReference type="SAM" id="SignalP"/>
    </source>
</evidence>
<evidence type="ECO:0000256" key="5">
    <source>
        <dbReference type="ARBA" id="ARBA00022989"/>
    </source>
</evidence>
<dbReference type="GO" id="GO:0071222">
    <property type="term" value="P:cellular response to lipopolysaccharide"/>
    <property type="evidence" value="ECO:0007669"/>
    <property type="project" value="TreeGrafter"/>
</dbReference>
<dbReference type="GO" id="GO:0009897">
    <property type="term" value="C:external side of plasma membrane"/>
    <property type="evidence" value="ECO:0007669"/>
    <property type="project" value="TreeGrafter"/>
</dbReference>
<dbReference type="InterPro" id="IPR036179">
    <property type="entry name" value="Ig-like_dom_sf"/>
</dbReference>
<dbReference type="InterPro" id="IPR013106">
    <property type="entry name" value="Ig_V-set"/>
</dbReference>
<evidence type="ECO:0000256" key="4">
    <source>
        <dbReference type="ARBA" id="ARBA00022729"/>
    </source>
</evidence>
<dbReference type="InterPro" id="IPR013783">
    <property type="entry name" value="Ig-like_fold"/>
</dbReference>
<feature type="transmembrane region" description="Helical" evidence="11">
    <location>
        <begin position="254"/>
        <end position="275"/>
    </location>
</feature>
<evidence type="ECO:0000313" key="14">
    <source>
        <dbReference type="Proteomes" id="UP000808372"/>
    </source>
</evidence>
<evidence type="ECO:0000256" key="10">
    <source>
        <dbReference type="ARBA" id="ARBA00023319"/>
    </source>
</evidence>
<dbReference type="InterPro" id="IPR051713">
    <property type="entry name" value="T-cell_Activation_Regulation"/>
</dbReference>
<feature type="chain" id="PRO_5035842091" evidence="12">
    <location>
        <begin position="23"/>
        <end position="334"/>
    </location>
</feature>
<keyword evidence="14" id="KW-1185">Reference proteome</keyword>
<dbReference type="GO" id="GO:0042130">
    <property type="term" value="P:negative regulation of T cell proliferation"/>
    <property type="evidence" value="ECO:0007669"/>
    <property type="project" value="TreeGrafter"/>
</dbReference>
<dbReference type="GO" id="GO:0042102">
    <property type="term" value="P:positive regulation of T cell proliferation"/>
    <property type="evidence" value="ECO:0007669"/>
    <property type="project" value="TreeGrafter"/>
</dbReference>
<keyword evidence="8" id="KW-0675">Receptor</keyword>
<dbReference type="AlphaFoldDB" id="A0A8U0Q0X6"/>
<evidence type="ECO:0000256" key="9">
    <source>
        <dbReference type="ARBA" id="ARBA00023180"/>
    </source>
</evidence>
<keyword evidence="3 11" id="KW-0812">Transmembrane</keyword>
<name>A0A8U0Q0X6_SALNM</name>
<dbReference type="InterPro" id="IPR003599">
    <property type="entry name" value="Ig_sub"/>
</dbReference>
<dbReference type="GO" id="GO:0031295">
    <property type="term" value="P:T cell costimulation"/>
    <property type="evidence" value="ECO:0007669"/>
    <property type="project" value="TreeGrafter"/>
</dbReference>
<feature type="domain" description="Ig-like" evidence="13">
    <location>
        <begin position="24"/>
        <end position="130"/>
    </location>
</feature>
<evidence type="ECO:0000256" key="6">
    <source>
        <dbReference type="ARBA" id="ARBA00023136"/>
    </source>
</evidence>
<accession>A0A8U0Q0X6</accession>